<gene>
    <name evidence="15" type="primary">LOC101855009</name>
</gene>
<comment type="similarity">
    <text evidence="2">Belongs to the TMEM131 family.</text>
</comment>
<evidence type="ECO:0000313" key="14">
    <source>
        <dbReference type="Proteomes" id="UP000694888"/>
    </source>
</evidence>
<feature type="compositionally biased region" description="Polar residues" evidence="7">
    <location>
        <begin position="1301"/>
        <end position="1331"/>
    </location>
</feature>
<dbReference type="InterPro" id="IPR055437">
    <property type="entry name" value="TMEM131L_Ig_5"/>
</dbReference>
<evidence type="ECO:0000256" key="8">
    <source>
        <dbReference type="SAM" id="Phobius"/>
    </source>
</evidence>
<dbReference type="InterPro" id="IPR055436">
    <property type="entry name" value="Ig_TMEM131L_4"/>
</dbReference>
<keyword evidence="14" id="KW-1185">Reference proteome</keyword>
<feature type="compositionally biased region" description="Low complexity" evidence="7">
    <location>
        <begin position="2067"/>
        <end position="2076"/>
    </location>
</feature>
<feature type="compositionally biased region" description="Basic residues" evidence="7">
    <location>
        <begin position="1457"/>
        <end position="1469"/>
    </location>
</feature>
<evidence type="ECO:0000259" key="9">
    <source>
        <dbReference type="Pfam" id="PF12371"/>
    </source>
</evidence>
<dbReference type="Pfam" id="PF12371">
    <property type="entry name" value="TMEM131_like_N"/>
    <property type="match status" value="1"/>
</dbReference>
<dbReference type="InterPro" id="IPR013783">
    <property type="entry name" value="Ig-like_fold"/>
</dbReference>
<sequence length="2133" mass="231465">MARLDIYATDRVKEFFQLFLVLQTIQHCTVYGSTVESHNQAFIQTDKHLTYIVGDNYINSGVPLEIKPGSSFPDLTLQDDNFFSNNIRLDPPMLDFQDQPVGMPRMEKVIVQNNDPKHSLHLLSISGSTVHFHCSFFQDKIVPPGGNTSFDVVFLARQVGNVENTLFIHTSIGSIRYQVFGVGIPNPYRLRPYLGARVPINSSFTPVIQMHNPYSTSLQVLEMFASEGDLHLELPSGEREASQELWELKPFETKAVMKASFVARVESNHSAFIRIKTNKEEQRDGASELLILPFEIEVSSDPGIYSPVELLDFGILRTLDEPKTLRLNLINTGPKAIHITSVNVSPPNNAVSVDFRPFKLQPDGSRPTTVAHITFRAVKALQSKQWSGKIVIKTKNNIQRLVIPYQANVLHGSLVYNVNTTHFFSAKALWNVTRPMAFTNTFNFSVVIYNVSLPSEVSSYFTIVNFSKPVILQPQQSLAAFLLKFHPNLTQIHFSTVLTVSTNASTFSIPIIVYNGLMKVIHHRPEKFEGQLDFGTLGVGETRSMIFTIRNDNPVDIVVARFETNMTWASVEILGMEKGNGTTLTRKHNQSEINTDPLYIKPYHYAVFNVSIVAPGEEGAYVADIWMFTQFQDLFIPITFRAAEGSLHAIPDKFIFEKVYPGRVPFKVLQIHSTFDDYMEVTQVTFQPADTRFYFVPQNSNTVLLQPHEHSIVGKIYFNAKSDCKDDCYVGLPTLSPAGHQWLLGMSLDKDVADTDQYLYTKLQQKWERLESLQQNIANVTIELDTNQVRGFLFSAQAHLQWPSLIKKSRIKYPLTQIGNLTVSDFIVENPGDEPVLVQVLPLSLYPNPHTILDLMSHRLAEDLTEYVDTEDSSAFLLYDLELIGKGGGTASANNLAQHRKTVESTLGVIPHKHTLAALLQPGTKIKVKVGFQPKDDLARSSLIVIRNNLTIIDAVVVQGQGRKGEMRFNNKKPGSHSALTFEMTEKHLKNCDTSEKKANKNIMPNFTVRRPFTLRNSGELPFYIHGFSINDLPCEGYGFKVLDCSGFEMPPNSSRKINIAFTPDFTMSQIQRSLTIHTSLGPPAAAANYSLQAMVPYDLLSQCSAALPRPSWEPLLYYFVVCLMAFIVCCILVLAYFESDRVMAEYIRRKLKVSNGTQTFEKGKVFDLRSITGLAAGGVASTSQANAAAVKAGFSAPNQCANGRPAGDMNGHASELRDSGGLDNHLNHSNNIQKASAATLAAMSATTSTSSTNGSRNRRTFLGSLIKMIKSMSLVKYFNSSKKAPPPQQEKPVLKEAGTSLPTPVQRVSSAPSSKTPPALDASSNTMVAGSSTTTASSSSQESTAVLSEKSIPNNSNHFSNRGRKGRLNHRRQIVVEASGDTSSSGGGGSASTDHSSRKLKENKDPAPPAEAVAKKSSTAMMDDFDDIPMSKFTSSALDPSDDLEELDIKLETKSGKHRGGAKRNKSKNKPESKDRLLFRRESNLPDDADDVSSTTTESSGGDVEDKSSVGNDTTPEITTTTTTTNGRKWRKNGHKHTERLVVATHGGDIIDDDSNFEVTSKSKAHRKIRVNKETFGGDIMRPSTIELPYCLPTEKERAESDSHKRPKRSKKPAQKGDSPVASFPSLADGATDGSSDTGRESPPPIWDEPVQFDHEFMPGDLSELSIQTETFAQKHNRVAGGTGGSNSVNASTASSLNSTSSPSALSGFGSGSVLGSSTFGFTPDRLSYAPGSGVSSRSNSSYSSIVSSSTNMTSAPTTPPPESLNPRGSSSSSAAMSLGSGPMLPGASGTAPASQATSVVGSPLDVHNSRYASAGFRPFSENGLPGIVPGLAPAQSSPPSTWASGLPPSTSGDASYGLHSISESGGPSGFGMSGHRGLDGYGYGSPGEVPPSMYSMYQGSAQDGLSSQPPQQQLTIMQQLQVERRRRLWEHQQKVNKGELWPGFDTPLIRHDSLWDNDCNPMEHNSWSTNTDNVTSPNGFWSTLTNSASSGWSSLQSLANIWGSPPQQDPSAGHGNFNQGSGSPQANQQPLVGGAAPPPFNPFTSMADIWSPTSATGSLGGMGGVSSTSTSCAMPGGGLGGMGGSPPLSSSPSPGAPGSLGGSPTSAQWNPMTPSPSAPGTPPISKEQQQQ</sequence>
<dbReference type="Gene3D" id="2.60.40.10">
    <property type="entry name" value="Immunoglobulins"/>
    <property type="match status" value="2"/>
</dbReference>
<dbReference type="Pfam" id="PF24498">
    <property type="entry name" value="Ig_TMEM131L_3"/>
    <property type="match status" value="1"/>
</dbReference>
<dbReference type="Pfam" id="PF24501">
    <property type="entry name" value="Ig_TMEM131L_5"/>
    <property type="match status" value="1"/>
</dbReference>
<accession>A0ABM0JJT1</accession>
<feature type="domain" description="TMEM131 second Ig-like" evidence="10">
    <location>
        <begin position="187"/>
        <end position="276"/>
    </location>
</feature>
<evidence type="ECO:0000259" key="11">
    <source>
        <dbReference type="Pfam" id="PF24498"/>
    </source>
</evidence>
<feature type="region of interest" description="Disordered" evidence="7">
    <location>
        <begin position="1679"/>
        <end position="1708"/>
    </location>
</feature>
<keyword evidence="4" id="KW-0732">Signal</keyword>
<evidence type="ECO:0000256" key="2">
    <source>
        <dbReference type="ARBA" id="ARBA00006682"/>
    </source>
</evidence>
<evidence type="ECO:0000256" key="3">
    <source>
        <dbReference type="ARBA" id="ARBA00022692"/>
    </source>
</evidence>
<feature type="compositionally biased region" description="Basic and acidic residues" evidence="7">
    <location>
        <begin position="1470"/>
        <end position="1485"/>
    </location>
</feature>
<feature type="compositionally biased region" description="Low complexity" evidence="7">
    <location>
        <begin position="1687"/>
        <end position="1708"/>
    </location>
</feature>
<feature type="domain" description="TMEM131L fifth Ig-like" evidence="13">
    <location>
        <begin position="1017"/>
        <end position="1082"/>
    </location>
</feature>
<feature type="domain" description="TMEM131L third Ig-like" evidence="11">
    <location>
        <begin position="431"/>
        <end position="514"/>
    </location>
</feature>
<evidence type="ECO:0000313" key="15">
    <source>
        <dbReference type="RefSeq" id="XP_005095324.1"/>
    </source>
</evidence>
<dbReference type="InterPro" id="IPR022113">
    <property type="entry name" value="TMEM131L_N"/>
</dbReference>
<feature type="compositionally biased region" description="Basic and acidic residues" evidence="7">
    <location>
        <begin position="1595"/>
        <end position="1605"/>
    </location>
</feature>
<feature type="compositionally biased region" description="Low complexity" evidence="7">
    <location>
        <begin position="1733"/>
        <end position="1756"/>
    </location>
</feature>
<reference evidence="15" key="1">
    <citation type="submission" date="2025-08" db="UniProtKB">
        <authorList>
            <consortium name="RefSeq"/>
        </authorList>
    </citation>
    <scope>IDENTIFICATION</scope>
</reference>
<dbReference type="RefSeq" id="XP_005095324.1">
    <property type="nucleotide sequence ID" value="XM_005095267.3"/>
</dbReference>
<keyword evidence="6 8" id="KW-0472">Membrane</keyword>
<proteinExistence type="inferred from homology"/>
<feature type="region of interest" description="Disordered" evidence="7">
    <location>
        <begin position="2000"/>
        <end position="2133"/>
    </location>
</feature>
<evidence type="ECO:0000256" key="6">
    <source>
        <dbReference type="ARBA" id="ARBA00023136"/>
    </source>
</evidence>
<evidence type="ECO:0000256" key="5">
    <source>
        <dbReference type="ARBA" id="ARBA00022989"/>
    </source>
</evidence>
<dbReference type="Pfam" id="PF24495">
    <property type="entry name" value="Ig_TMEM131_2"/>
    <property type="match status" value="1"/>
</dbReference>
<evidence type="ECO:0000259" key="12">
    <source>
        <dbReference type="Pfam" id="PF24499"/>
    </source>
</evidence>
<feature type="compositionally biased region" description="Low complexity" evidence="7">
    <location>
        <begin position="1766"/>
        <end position="1785"/>
    </location>
</feature>
<keyword evidence="5 8" id="KW-1133">Transmembrane helix</keyword>
<feature type="compositionally biased region" description="Basic residues" evidence="7">
    <location>
        <begin position="1362"/>
        <end position="1374"/>
    </location>
</feature>
<evidence type="ECO:0000256" key="4">
    <source>
        <dbReference type="ARBA" id="ARBA00022729"/>
    </source>
</evidence>
<feature type="compositionally biased region" description="Gly residues" evidence="7">
    <location>
        <begin position="2077"/>
        <end position="2086"/>
    </location>
</feature>
<dbReference type="InterPro" id="IPR039877">
    <property type="entry name" value="TMEM131-like"/>
</dbReference>
<name>A0ABM0JJT1_APLCA</name>
<evidence type="ECO:0000259" key="13">
    <source>
        <dbReference type="Pfam" id="PF24501"/>
    </source>
</evidence>
<keyword evidence="3 8" id="KW-0812">Transmembrane</keyword>
<feature type="compositionally biased region" description="Polar residues" evidence="7">
    <location>
        <begin position="1836"/>
        <end position="1855"/>
    </location>
</feature>
<evidence type="ECO:0000256" key="7">
    <source>
        <dbReference type="SAM" id="MobiDB-lite"/>
    </source>
</evidence>
<feature type="domain" description="TMEM131L fourth Ig-like" evidence="12">
    <location>
        <begin position="811"/>
        <end position="962"/>
    </location>
</feature>
<feature type="domain" description="Transmembrane protein 131-like N-terminal" evidence="9">
    <location>
        <begin position="88"/>
        <end position="170"/>
    </location>
</feature>
<dbReference type="InterPro" id="IPR055435">
    <property type="entry name" value="Ig_TMEM131L_3"/>
</dbReference>
<feature type="region of interest" description="Disordered" evidence="7">
    <location>
        <begin position="1829"/>
        <end position="1858"/>
    </location>
</feature>
<feature type="compositionally biased region" description="Pro residues" evidence="7">
    <location>
        <begin position="2115"/>
        <end position="2124"/>
    </location>
</feature>
<evidence type="ECO:0000259" key="10">
    <source>
        <dbReference type="Pfam" id="PF24495"/>
    </source>
</evidence>
<dbReference type="Pfam" id="PF24499">
    <property type="entry name" value="Ig_TMEM131L_4"/>
    <property type="match status" value="1"/>
</dbReference>
<feature type="compositionally biased region" description="Basic residues" evidence="7">
    <location>
        <begin position="1606"/>
        <end position="1615"/>
    </location>
</feature>
<evidence type="ECO:0000256" key="1">
    <source>
        <dbReference type="ARBA" id="ARBA00004479"/>
    </source>
</evidence>
<feature type="transmembrane region" description="Helical" evidence="8">
    <location>
        <begin position="1116"/>
        <end position="1138"/>
    </location>
</feature>
<comment type="subcellular location">
    <subcellularLocation>
        <location evidence="1">Membrane</location>
        <topology evidence="1">Single-pass type I membrane protein</topology>
    </subcellularLocation>
</comment>
<feature type="compositionally biased region" description="Polar residues" evidence="7">
    <location>
        <begin position="2007"/>
        <end position="2032"/>
    </location>
</feature>
<dbReference type="PANTHER" id="PTHR22050">
    <property type="entry name" value="RW1 PROTEIN HOMOLOG"/>
    <property type="match status" value="1"/>
</dbReference>
<organism evidence="14 15">
    <name type="scientific">Aplysia californica</name>
    <name type="common">California sea hare</name>
    <dbReference type="NCBI Taxonomy" id="6500"/>
    <lineage>
        <taxon>Eukaryota</taxon>
        <taxon>Metazoa</taxon>
        <taxon>Spiralia</taxon>
        <taxon>Lophotrochozoa</taxon>
        <taxon>Mollusca</taxon>
        <taxon>Gastropoda</taxon>
        <taxon>Heterobranchia</taxon>
        <taxon>Euthyneura</taxon>
        <taxon>Tectipleura</taxon>
        <taxon>Aplysiida</taxon>
        <taxon>Aplysioidea</taxon>
        <taxon>Aplysiidae</taxon>
        <taxon>Aplysia</taxon>
    </lineage>
</organism>
<dbReference type="GeneID" id="101855009"/>
<feature type="compositionally biased region" description="Polar residues" evidence="7">
    <location>
        <begin position="1352"/>
        <end position="1361"/>
    </location>
</feature>
<feature type="compositionally biased region" description="Low complexity" evidence="7">
    <location>
        <begin position="2087"/>
        <end position="2099"/>
    </location>
</feature>
<feature type="compositionally biased region" description="Low complexity" evidence="7">
    <location>
        <begin position="1515"/>
        <end position="1526"/>
    </location>
</feature>
<feature type="compositionally biased region" description="Basic residues" evidence="7">
    <location>
        <begin position="1529"/>
        <end position="1539"/>
    </location>
</feature>
<feature type="compositionally biased region" description="Basic and acidic residues" evidence="7">
    <location>
        <begin position="1396"/>
        <end position="1406"/>
    </location>
</feature>
<dbReference type="PANTHER" id="PTHR22050:SF0">
    <property type="entry name" value="TRANSMEMBRANE PROTEIN 131 HOMOLOG"/>
    <property type="match status" value="1"/>
</dbReference>
<feature type="region of interest" description="Disordered" evidence="7">
    <location>
        <begin position="1281"/>
        <end position="1539"/>
    </location>
</feature>
<feature type="compositionally biased region" description="Low complexity" evidence="7">
    <location>
        <begin position="1332"/>
        <end position="1345"/>
    </location>
</feature>
<dbReference type="Proteomes" id="UP000694888">
    <property type="component" value="Unplaced"/>
</dbReference>
<feature type="region of interest" description="Disordered" evidence="7">
    <location>
        <begin position="1730"/>
        <end position="1798"/>
    </location>
</feature>
<dbReference type="InterPro" id="IPR056311">
    <property type="entry name" value="TMEM131_Ig_2"/>
</dbReference>
<protein>
    <submittedName>
        <fullName evidence="15">Transmembrane protein 131 isoform X1</fullName>
    </submittedName>
</protein>
<feature type="region of interest" description="Disordered" evidence="7">
    <location>
        <begin position="1588"/>
        <end position="1653"/>
    </location>
</feature>